<gene>
    <name evidence="8" type="ORF">DWB68_10795</name>
</gene>
<comment type="subcellular location">
    <subcellularLocation>
        <location evidence="1">Cell membrane</location>
        <topology evidence="1">Peripheral membrane protein</topology>
    </subcellularLocation>
</comment>
<evidence type="ECO:0000256" key="3">
    <source>
        <dbReference type="ARBA" id="ARBA00022475"/>
    </source>
</evidence>
<dbReference type="Gene3D" id="3.40.50.12580">
    <property type="match status" value="1"/>
</dbReference>
<dbReference type="InterPro" id="IPR043148">
    <property type="entry name" value="TagF_C"/>
</dbReference>
<dbReference type="InterPro" id="IPR029044">
    <property type="entry name" value="Nucleotide-diphossugar_trans"/>
</dbReference>
<keyword evidence="3" id="KW-1003">Cell membrane</keyword>
<feature type="domain" description="Glycosyltransferase 2-like" evidence="7">
    <location>
        <begin position="14"/>
        <end position="178"/>
    </location>
</feature>
<protein>
    <submittedName>
        <fullName evidence="8">Glycosyltransferase</fullName>
    </submittedName>
</protein>
<dbReference type="Pfam" id="PF00535">
    <property type="entry name" value="Glycos_transf_2"/>
    <property type="match status" value="1"/>
</dbReference>
<dbReference type="PANTHER" id="PTHR37316">
    <property type="entry name" value="TEICHOIC ACID GLYCEROL-PHOSPHATE PRIMASE"/>
    <property type="match status" value="1"/>
</dbReference>
<dbReference type="Gene3D" id="3.90.550.10">
    <property type="entry name" value="Spore Coat Polysaccharide Biosynthesis Protein SpsA, Chain A"/>
    <property type="match status" value="1"/>
</dbReference>
<dbReference type="PANTHER" id="PTHR37316:SF3">
    <property type="entry name" value="TEICHOIC ACID GLYCEROL-PHOSPHATE TRANSFERASE"/>
    <property type="match status" value="1"/>
</dbReference>
<organism evidence="8 9">
    <name type="scientific">Galactobacter valiniphilus</name>
    <dbReference type="NCBI Taxonomy" id="2676122"/>
    <lineage>
        <taxon>Bacteria</taxon>
        <taxon>Bacillati</taxon>
        <taxon>Actinomycetota</taxon>
        <taxon>Actinomycetes</taxon>
        <taxon>Micrococcales</taxon>
        <taxon>Micrococcaceae</taxon>
        <taxon>Galactobacter</taxon>
    </lineage>
</organism>
<evidence type="ECO:0000313" key="8">
    <source>
        <dbReference type="EMBL" id="RII41764.1"/>
    </source>
</evidence>
<dbReference type="InterPro" id="IPR051612">
    <property type="entry name" value="Teichoic_Acid_Biosynth"/>
</dbReference>
<evidence type="ECO:0000256" key="2">
    <source>
        <dbReference type="ARBA" id="ARBA00010488"/>
    </source>
</evidence>
<keyword evidence="6" id="KW-0472">Membrane</keyword>
<keyword evidence="4 8" id="KW-0808">Transferase</keyword>
<evidence type="ECO:0000256" key="1">
    <source>
        <dbReference type="ARBA" id="ARBA00004202"/>
    </source>
</evidence>
<dbReference type="GO" id="GO:0047355">
    <property type="term" value="F:CDP-glycerol glycerophosphotransferase activity"/>
    <property type="evidence" value="ECO:0007669"/>
    <property type="project" value="InterPro"/>
</dbReference>
<reference evidence="8 9" key="1">
    <citation type="submission" date="2018-07" db="EMBL/GenBank/DDBJ databases">
        <title>Arthrobacter sp. nov., isolated from raw cow's milk with high bacterial count.</title>
        <authorList>
            <person name="Hahne J."/>
            <person name="Isele D."/>
            <person name="Lipski A."/>
        </authorList>
    </citation>
    <scope>NUCLEOTIDE SEQUENCE [LARGE SCALE GENOMIC DNA]</scope>
    <source>
        <strain evidence="8 9">JZ R-35</strain>
    </source>
</reference>
<dbReference type="InterPro" id="IPR001173">
    <property type="entry name" value="Glyco_trans_2-like"/>
</dbReference>
<evidence type="ECO:0000259" key="7">
    <source>
        <dbReference type="Pfam" id="PF00535"/>
    </source>
</evidence>
<dbReference type="InterPro" id="IPR043149">
    <property type="entry name" value="TagF_N"/>
</dbReference>
<proteinExistence type="inferred from homology"/>
<dbReference type="AlphaFoldDB" id="A0A399J954"/>
<comment type="similarity">
    <text evidence="2">Belongs to the CDP-glycerol glycerophosphotransferase family.</text>
</comment>
<keyword evidence="5" id="KW-0777">Teichoic acid biosynthesis</keyword>
<keyword evidence="9" id="KW-1185">Reference proteome</keyword>
<dbReference type="EMBL" id="QQXK01000021">
    <property type="protein sequence ID" value="RII41764.1"/>
    <property type="molecule type" value="Genomic_DNA"/>
</dbReference>
<name>A0A399J954_9MICC</name>
<comment type="caution">
    <text evidence="8">The sequence shown here is derived from an EMBL/GenBank/DDBJ whole genome shotgun (WGS) entry which is preliminary data.</text>
</comment>
<dbReference type="Pfam" id="PF04464">
    <property type="entry name" value="Glyphos_transf"/>
    <property type="match status" value="1"/>
</dbReference>
<dbReference type="Proteomes" id="UP000265419">
    <property type="component" value="Unassembled WGS sequence"/>
</dbReference>
<dbReference type="SUPFAM" id="SSF53448">
    <property type="entry name" value="Nucleotide-diphospho-sugar transferases"/>
    <property type="match status" value="1"/>
</dbReference>
<dbReference type="RefSeq" id="WP_119425144.1">
    <property type="nucleotide sequence ID" value="NZ_QQXK01000021.1"/>
</dbReference>
<evidence type="ECO:0000256" key="4">
    <source>
        <dbReference type="ARBA" id="ARBA00022679"/>
    </source>
</evidence>
<accession>A0A399J954</accession>
<dbReference type="SUPFAM" id="SSF53756">
    <property type="entry name" value="UDP-Glycosyltransferase/glycogen phosphorylase"/>
    <property type="match status" value="1"/>
</dbReference>
<dbReference type="GO" id="GO:0005886">
    <property type="term" value="C:plasma membrane"/>
    <property type="evidence" value="ECO:0007669"/>
    <property type="project" value="UniProtKB-SubCell"/>
</dbReference>
<dbReference type="CDD" id="cd00761">
    <property type="entry name" value="Glyco_tranf_GTA_type"/>
    <property type="match status" value="1"/>
</dbReference>
<dbReference type="InterPro" id="IPR007554">
    <property type="entry name" value="Glycerophosphate_synth"/>
</dbReference>
<evidence type="ECO:0000256" key="6">
    <source>
        <dbReference type="ARBA" id="ARBA00023136"/>
    </source>
</evidence>
<evidence type="ECO:0000256" key="5">
    <source>
        <dbReference type="ARBA" id="ARBA00022944"/>
    </source>
</evidence>
<evidence type="ECO:0000313" key="9">
    <source>
        <dbReference type="Proteomes" id="UP000265419"/>
    </source>
</evidence>
<dbReference type="GO" id="GO:0019350">
    <property type="term" value="P:teichoic acid biosynthetic process"/>
    <property type="evidence" value="ECO:0007669"/>
    <property type="project" value="UniProtKB-KW"/>
</dbReference>
<dbReference type="Gene3D" id="3.40.50.11820">
    <property type="match status" value="1"/>
</dbReference>
<sequence length="935" mass="103922">MPSTTSEVQQPDVSVVIVGYNDAVHLPVAVASAQAQTLRNIEILIVDDCSTDDTIAVAEALAKDDPRIRVLSTPVNSGGPGGPRNVGLTEASGRFITLLDSDDVLERHACLNLLREAERTGVDVVLARTKRYVVADDKYTGWHARLYTEPRVLAGIEEEPDLAIDTIAVAKLYSREFLQREQLRFPEGLHYEDLVFSAQMLSAARSLAVIPETAYIWKIYPTEVRQSITNQRDSIRNLEHRLTALDRVFEVLDQEKTPGLYARLQLKAVRHDARLYLSDVAAAGPGEFSSDTMALLAALYSGLPQETYSTLEPAERFSVAAAIAGRADLVAQAFRMHRGEVDYEGGLTITDGVGHWNAEAFADADPLAKELTSFDPRFFSGVAWFGLRLEHTLFSLKKRKGGWRFEGSTYAPFGQLDRDDLVWTARLYERVGAQRATLTAVETEVRGDGTIDWSFTLPLPHQLDLELLPRLTLRMDITDGAATLTHGIATQRRPKSAKLQVGASDRLDAYYGVRYEPYKTVANTIAFRPSAVAGKRELLRRAVKPAARLVSERRRKMYSTRAALGAAAFDAAYAKLRKAPIDQQLVLVESHLGKSRWDSPRDLADALQLARPDLRIVWSGDAQAPWAEGRPDVVRRHTLEYARALATAAYIIDNQSLPEYFVKRDEQVYVQTWHGIPLKKMGADKSDAAVDRSVVEELFARSSAWDYLTIPSEFFKKTFVPAFGAEGVAQLPLGSPRNDRLANGTLTQAEAKARLGLDPQRPTVLYAPTFREGARGAVPLRLDLLKWVEDLGDEVQLLVRPHYLNRMSVPARLRHQVIDVSRVIDTALVMAAADVLVTDYSSIMFDYLCLDRPVVLYTYDLEDYMFSARGTYFDLREDAPGELVFDQEALQAAVVENLRADAAAGCRHAFRDRFAGREPGNAAAASVEMVWGAKK</sequence>